<dbReference type="FunFam" id="1.20.58.1310:FF:000001">
    <property type="entry name" value="Rop guanine nucleotide exchange factor 9"/>
    <property type="match status" value="1"/>
</dbReference>
<dbReference type="InterPro" id="IPR038937">
    <property type="entry name" value="RopGEF"/>
</dbReference>
<reference evidence="6" key="1">
    <citation type="journal article" date="2020" name="Nat. Commun.">
        <title>Genome assembly of wild tea tree DASZ reveals pedigree and selection history of tea varieties.</title>
        <authorList>
            <person name="Zhang W."/>
            <person name="Zhang Y."/>
            <person name="Qiu H."/>
            <person name="Guo Y."/>
            <person name="Wan H."/>
            <person name="Zhang X."/>
            <person name="Scossa F."/>
            <person name="Alseekh S."/>
            <person name="Zhang Q."/>
            <person name="Wang P."/>
            <person name="Xu L."/>
            <person name="Schmidt M.H."/>
            <person name="Jia X."/>
            <person name="Li D."/>
            <person name="Zhu A."/>
            <person name="Guo F."/>
            <person name="Chen W."/>
            <person name="Ni D."/>
            <person name="Usadel B."/>
            <person name="Fernie A.R."/>
            <person name="Wen W."/>
        </authorList>
    </citation>
    <scope>NUCLEOTIDE SEQUENCE [LARGE SCALE GENOMIC DNA]</scope>
    <source>
        <strain evidence="6">cv. G240</strain>
    </source>
</reference>
<dbReference type="EMBL" id="JACBKZ010000007">
    <property type="protein sequence ID" value="KAF5945746.1"/>
    <property type="molecule type" value="Genomic_DNA"/>
</dbReference>
<name>A0A7J7H212_CAMSI</name>
<dbReference type="GO" id="GO:0005085">
    <property type="term" value="F:guanyl-nucleotide exchange factor activity"/>
    <property type="evidence" value="ECO:0007669"/>
    <property type="project" value="UniProtKB-UniRule"/>
</dbReference>
<dbReference type="Gene3D" id="1.20.58.1310">
    <property type="entry name" value="PRONE domain, subdomain 2"/>
    <property type="match status" value="1"/>
</dbReference>
<feature type="region of interest" description="Disordered" evidence="3">
    <location>
        <begin position="1"/>
        <end position="77"/>
    </location>
</feature>
<feature type="region of interest" description="Disordered" evidence="3">
    <location>
        <begin position="441"/>
        <end position="483"/>
    </location>
</feature>
<feature type="domain" description="PRONE" evidence="4">
    <location>
        <begin position="67"/>
        <end position="443"/>
    </location>
</feature>
<feature type="compositionally biased region" description="Polar residues" evidence="3">
    <location>
        <begin position="37"/>
        <end position="52"/>
    </location>
</feature>
<dbReference type="PANTHER" id="PTHR33101:SF10">
    <property type="entry name" value="ROP GUANINE NUCLEOTIDE EXCHANGE FACTOR 12"/>
    <property type="match status" value="1"/>
</dbReference>
<evidence type="ECO:0000313" key="6">
    <source>
        <dbReference type="Proteomes" id="UP000593564"/>
    </source>
</evidence>
<proteinExistence type="predicted"/>
<dbReference type="Proteomes" id="UP000593564">
    <property type="component" value="Unassembled WGS sequence"/>
</dbReference>
<dbReference type="Gene3D" id="1.20.58.2010">
    <property type="entry name" value="PRONE domain, subdomain 1"/>
    <property type="match status" value="1"/>
</dbReference>
<evidence type="ECO:0000256" key="1">
    <source>
        <dbReference type="ARBA" id="ARBA00022658"/>
    </source>
</evidence>
<evidence type="ECO:0000259" key="4">
    <source>
        <dbReference type="PROSITE" id="PS51334"/>
    </source>
</evidence>
<dbReference type="AlphaFoldDB" id="A0A7J7H212"/>
<organism evidence="5 6">
    <name type="scientific">Camellia sinensis</name>
    <name type="common">Tea plant</name>
    <name type="synonym">Thea sinensis</name>
    <dbReference type="NCBI Taxonomy" id="4442"/>
    <lineage>
        <taxon>Eukaryota</taxon>
        <taxon>Viridiplantae</taxon>
        <taxon>Streptophyta</taxon>
        <taxon>Embryophyta</taxon>
        <taxon>Tracheophyta</taxon>
        <taxon>Spermatophyta</taxon>
        <taxon>Magnoliopsida</taxon>
        <taxon>eudicotyledons</taxon>
        <taxon>Gunneridae</taxon>
        <taxon>Pentapetalae</taxon>
        <taxon>asterids</taxon>
        <taxon>Ericales</taxon>
        <taxon>Theaceae</taxon>
        <taxon>Camellia</taxon>
    </lineage>
</organism>
<evidence type="ECO:0000256" key="3">
    <source>
        <dbReference type="SAM" id="MobiDB-lite"/>
    </source>
</evidence>
<dbReference type="InterPro" id="IPR005512">
    <property type="entry name" value="PRONE_dom"/>
</dbReference>
<reference evidence="5 6" key="2">
    <citation type="submission" date="2020-07" db="EMBL/GenBank/DDBJ databases">
        <title>Genome assembly of wild tea tree DASZ reveals pedigree and selection history of tea varieties.</title>
        <authorList>
            <person name="Zhang W."/>
        </authorList>
    </citation>
    <scope>NUCLEOTIDE SEQUENCE [LARGE SCALE GENOMIC DNA]</scope>
    <source>
        <strain evidence="6">cv. G240</strain>
        <tissue evidence="5">Leaf</tissue>
    </source>
</reference>
<sequence>MLEVPERQAQSLIFEGTKNGDDIEGKQFYSQGGKPSPVQSIGSTFSPSSDKSPISRLSKEGAKGGGSQGKDRQPSDMELMKERFAKLLLGEDMSGGGKGVSSALALSNAITNLAASAFGEQRKLEPMSADRKARWKKEIDWLLSVTDYIVEFVASQQKSKDGTNMEIMLTQQRRDLLMNIPALRKLDAMLIVKASNLPLIYLFRYDCLDNFKDQNEFWYVSRDANESEQGSQRDDKWWLPTVKVPPDGLSDASRKWMQFQKECVNQVLKASMAINAQILSEMEIPDNYIESLPKNGRSSLGDSIYKNITVEFFDPEDFLSNMDMTTEHKVLDLKNRIEASIVIWKRKMHHKDGKSSWGSAVSIEKRELFEERAETILLLLKQRFPGLPQSSLDISKIQYNRDVGHSILESYSRVLESLANTVMSRIEDVLYADSLTQDPSLAVSKRKPSMDSLPAEGLESSPSSAEEIEKPNTTETPTSMTLSDFMGWSLDQGEAEMKKSQSTGNLDNLSKEEIEKLSKPIDVVTNKKFSYMEKLETLGGLRSPTHF</sequence>
<comment type="caution">
    <text evidence="5">The sequence shown here is derived from an EMBL/GenBank/DDBJ whole genome shotgun (WGS) entry which is preliminary data.</text>
</comment>
<dbReference type="PROSITE" id="PS51334">
    <property type="entry name" value="PRONE"/>
    <property type="match status" value="1"/>
</dbReference>
<feature type="compositionally biased region" description="Polar residues" evidence="3">
    <location>
        <begin position="473"/>
        <end position="482"/>
    </location>
</feature>
<accession>A0A7J7H212</accession>
<dbReference type="FunFam" id="1.20.58.2010:FF:000001">
    <property type="entry name" value="Rop guanine nucleotide exchange factor 14"/>
    <property type="match status" value="1"/>
</dbReference>
<dbReference type="Pfam" id="PF03759">
    <property type="entry name" value="PRONE"/>
    <property type="match status" value="1"/>
</dbReference>
<dbReference type="PANTHER" id="PTHR33101">
    <property type="entry name" value="ROP GUANINE NUCLEOTIDE EXCHANGE FACTOR 1"/>
    <property type="match status" value="1"/>
</dbReference>
<evidence type="ECO:0000313" key="5">
    <source>
        <dbReference type="EMBL" id="KAF5945746.1"/>
    </source>
</evidence>
<evidence type="ECO:0000256" key="2">
    <source>
        <dbReference type="PROSITE-ProRule" id="PRU00663"/>
    </source>
</evidence>
<dbReference type="FunFam" id="1.20.58.2010:FF:000003">
    <property type="entry name" value="Rop guanine nucleotide exchange factor 14"/>
    <property type="match status" value="1"/>
</dbReference>
<protein>
    <recommendedName>
        <fullName evidence="4">PRONE domain-containing protein</fullName>
    </recommendedName>
</protein>
<keyword evidence="6" id="KW-1185">Reference proteome</keyword>
<keyword evidence="1 2" id="KW-0344">Guanine-nucleotide releasing factor</keyword>
<gene>
    <name evidence="5" type="ORF">HYC85_015974</name>
</gene>